<dbReference type="AlphaFoldDB" id="A0A8C6HR21"/>
<accession>A0A8C6HR21</accession>
<evidence type="ECO:0000313" key="2">
    <source>
        <dbReference type="Proteomes" id="UP000694415"/>
    </source>
</evidence>
<evidence type="ECO:0000313" key="1">
    <source>
        <dbReference type="Ensembl" id="ENSMSIP00000025632.1"/>
    </source>
</evidence>
<dbReference type="Ensembl" id="ENSMSIT00000032338.1">
    <property type="protein sequence ID" value="ENSMSIP00000025632.1"/>
    <property type="gene ID" value="ENSMSIG00000021636.1"/>
</dbReference>
<reference evidence="1" key="1">
    <citation type="submission" date="2025-08" db="UniProtKB">
        <authorList>
            <consortium name="Ensembl"/>
        </authorList>
    </citation>
    <scope>IDENTIFICATION</scope>
</reference>
<keyword evidence="2" id="KW-1185">Reference proteome</keyword>
<sequence>MGCTSPCLGLPFRDLIALPSFSAGSNAQWHQRGLLWPLSQQSGGRTGCGIHCSAEKKCQLWDPERRPHHLCRDWGDVAILHGRFPRAQSGPCPSAGDESSVHRFCIYAAHLGQVHAIVDWATSICHLKKKKKEKNPTYLG</sequence>
<protein>
    <submittedName>
        <fullName evidence="1">Sec61 beta subunit</fullName>
    </submittedName>
</protein>
<organism evidence="1 2">
    <name type="scientific">Mus spicilegus</name>
    <name type="common">Mound-building mouse</name>
    <dbReference type="NCBI Taxonomy" id="10103"/>
    <lineage>
        <taxon>Eukaryota</taxon>
        <taxon>Metazoa</taxon>
        <taxon>Chordata</taxon>
        <taxon>Craniata</taxon>
        <taxon>Vertebrata</taxon>
        <taxon>Euteleostomi</taxon>
        <taxon>Mammalia</taxon>
        <taxon>Eutheria</taxon>
        <taxon>Euarchontoglires</taxon>
        <taxon>Glires</taxon>
        <taxon>Rodentia</taxon>
        <taxon>Myomorpha</taxon>
        <taxon>Muroidea</taxon>
        <taxon>Muridae</taxon>
        <taxon>Murinae</taxon>
        <taxon>Mus</taxon>
        <taxon>Mus</taxon>
    </lineage>
</organism>
<proteinExistence type="predicted"/>
<dbReference type="GeneTree" id="ENSGT01090000263008"/>
<dbReference type="Proteomes" id="UP000694415">
    <property type="component" value="Unplaced"/>
</dbReference>
<name>A0A8C6HR21_MUSSI</name>
<reference evidence="1" key="2">
    <citation type="submission" date="2025-09" db="UniProtKB">
        <authorList>
            <consortium name="Ensembl"/>
        </authorList>
    </citation>
    <scope>IDENTIFICATION</scope>
</reference>